<name>A0A7S1HWU5_9EUGL</name>
<sequence length="514" mass="57189">MQSLRGLVLLLLALSTAAHQEPGWCATHSAYMLTGDGSQDWAWKPDNPCGYEATSPASMLALLTNTTLLFAGDSISRYQWCALHGILTGGPYGCGAGVQITLGGGSHMMLRQVPSHGIRLFFTWMPSLEFMSMPANLLHWLNITDLDAAIFNSGIHLWAEPFTDHVRTTKAAEWALRMVDSTNEALKTLQLPRPPLLVWRETTFSKDTEERTMCRLNERNTKVYNDGGYLYVPMFNLTRFGCTMDRTGHPRCDCTLKQLDFLMQTVMQGRRRKDPDPQQLAAWLHAQSQDTEMPPPWKCPGVRTNNNMHKLDVNLEPKYCRSEEQLNAWQNAATETVKGKSSKPKPGGHAVVSDPKPADSTQPPAPPPPVKADPTRSGRGWGPRFPEAPSSELFESQRPAGSTGQGPKGSTGGIITGKYGAQTFIVDNLQRVVDEQGEETHRLTAAVNELRDANRATEVKVQQLTQSLQQLRLELEQAQEQRRNDSWMYWVGAATAVCMLLLGRVKGLHRLCVR</sequence>
<keyword evidence="3" id="KW-1133">Transmembrane helix</keyword>
<reference evidence="5" key="1">
    <citation type="submission" date="2021-01" db="EMBL/GenBank/DDBJ databases">
        <authorList>
            <person name="Corre E."/>
            <person name="Pelletier E."/>
            <person name="Niang G."/>
            <person name="Scheremetjew M."/>
            <person name="Finn R."/>
            <person name="Kale V."/>
            <person name="Holt S."/>
            <person name="Cochrane G."/>
            <person name="Meng A."/>
            <person name="Brown T."/>
            <person name="Cohen L."/>
        </authorList>
    </citation>
    <scope>NUCLEOTIDE SEQUENCE</scope>
    <source>
        <strain evidence="5">NIES-381</strain>
    </source>
</reference>
<feature type="compositionally biased region" description="Gly residues" evidence="2">
    <location>
        <begin position="403"/>
        <end position="414"/>
    </location>
</feature>
<proteinExistence type="predicted"/>
<organism evidence="5">
    <name type="scientific">Eutreptiella gymnastica</name>
    <dbReference type="NCBI Taxonomy" id="73025"/>
    <lineage>
        <taxon>Eukaryota</taxon>
        <taxon>Discoba</taxon>
        <taxon>Euglenozoa</taxon>
        <taxon>Euglenida</taxon>
        <taxon>Spirocuta</taxon>
        <taxon>Euglenophyceae</taxon>
        <taxon>Eutreptiales</taxon>
        <taxon>Eutreptiaceae</taxon>
        <taxon>Eutreptiella</taxon>
    </lineage>
</organism>
<evidence type="ECO:0000256" key="4">
    <source>
        <dbReference type="SAM" id="SignalP"/>
    </source>
</evidence>
<feature type="transmembrane region" description="Helical" evidence="3">
    <location>
        <begin position="487"/>
        <end position="505"/>
    </location>
</feature>
<keyword evidence="3" id="KW-0812">Transmembrane</keyword>
<evidence type="ECO:0000256" key="3">
    <source>
        <dbReference type="SAM" id="Phobius"/>
    </source>
</evidence>
<keyword evidence="4" id="KW-0732">Signal</keyword>
<evidence type="ECO:0000256" key="1">
    <source>
        <dbReference type="SAM" id="Coils"/>
    </source>
</evidence>
<keyword evidence="3" id="KW-0472">Membrane</keyword>
<evidence type="ECO:0000256" key="2">
    <source>
        <dbReference type="SAM" id="MobiDB-lite"/>
    </source>
</evidence>
<feature type="region of interest" description="Disordered" evidence="2">
    <location>
        <begin position="334"/>
        <end position="414"/>
    </location>
</feature>
<protein>
    <submittedName>
        <fullName evidence="5">Uncharacterized protein</fullName>
    </submittedName>
</protein>
<dbReference type="EMBL" id="HBGA01012726">
    <property type="protein sequence ID" value="CAD8993819.1"/>
    <property type="molecule type" value="Transcribed_RNA"/>
</dbReference>
<feature type="chain" id="PRO_5031085287" evidence="4">
    <location>
        <begin position="19"/>
        <end position="514"/>
    </location>
</feature>
<accession>A0A7S1HWU5</accession>
<evidence type="ECO:0000313" key="5">
    <source>
        <dbReference type="EMBL" id="CAD8993819.1"/>
    </source>
</evidence>
<keyword evidence="1" id="KW-0175">Coiled coil</keyword>
<feature type="signal peptide" evidence="4">
    <location>
        <begin position="1"/>
        <end position="18"/>
    </location>
</feature>
<dbReference type="AlphaFoldDB" id="A0A7S1HWU5"/>
<feature type="coiled-coil region" evidence="1">
    <location>
        <begin position="447"/>
        <end position="488"/>
    </location>
</feature>
<gene>
    <name evidence="5" type="ORF">EGYM00392_LOCUS4869</name>
</gene>